<feature type="domain" description="Phospholipase D-like" evidence="1">
    <location>
        <begin position="16"/>
        <end position="125"/>
    </location>
</feature>
<reference evidence="3" key="1">
    <citation type="submission" date="2016-06" db="EMBL/GenBank/DDBJ databases">
        <authorList>
            <person name="Zhan P."/>
        </authorList>
    </citation>
    <scope>NUCLEOTIDE SEQUENCE [LARGE SCALE GENOMIC DNA]</scope>
    <source>
        <strain evidence="3">T28</strain>
    </source>
</reference>
<evidence type="ECO:0000313" key="2">
    <source>
        <dbReference type="EMBL" id="OBR40850.1"/>
    </source>
</evidence>
<accession>A0A1B7ZCK8</accession>
<protein>
    <recommendedName>
        <fullName evidence="1">Phospholipase D-like domain-containing protein</fullName>
    </recommendedName>
</protein>
<evidence type="ECO:0000313" key="3">
    <source>
        <dbReference type="Proteomes" id="UP000092164"/>
    </source>
</evidence>
<keyword evidence="3" id="KW-1185">Reference proteome</keyword>
<comment type="caution">
    <text evidence="2">The sequence shown here is derived from an EMBL/GenBank/DDBJ whole genome shotgun (WGS) entry which is preliminary data.</text>
</comment>
<dbReference type="KEGG" id="mart:BTR34_15280"/>
<dbReference type="RefSeq" id="WP_068483312.1">
    <property type="nucleotide sequence ID" value="NZ_CP018760.1"/>
</dbReference>
<dbReference type="AlphaFoldDB" id="A0A1B7ZCK8"/>
<dbReference type="Gene3D" id="3.30.870.10">
    <property type="entry name" value="Endonuclease Chain A"/>
    <property type="match status" value="1"/>
</dbReference>
<dbReference type="InterPro" id="IPR025202">
    <property type="entry name" value="PLD-like_dom"/>
</dbReference>
<dbReference type="Proteomes" id="UP000092164">
    <property type="component" value="Unassembled WGS sequence"/>
</dbReference>
<proteinExistence type="predicted"/>
<organism evidence="2 3">
    <name type="scientific">Maribacter hydrothermalis</name>
    <dbReference type="NCBI Taxonomy" id="1836467"/>
    <lineage>
        <taxon>Bacteria</taxon>
        <taxon>Pseudomonadati</taxon>
        <taxon>Bacteroidota</taxon>
        <taxon>Flavobacteriia</taxon>
        <taxon>Flavobacteriales</taxon>
        <taxon>Flavobacteriaceae</taxon>
        <taxon>Maribacter</taxon>
    </lineage>
</organism>
<dbReference type="SUPFAM" id="SSF56024">
    <property type="entry name" value="Phospholipase D/nuclease"/>
    <property type="match status" value="1"/>
</dbReference>
<dbReference type="EMBL" id="LZFP01000005">
    <property type="protein sequence ID" value="OBR40850.1"/>
    <property type="molecule type" value="Genomic_DNA"/>
</dbReference>
<gene>
    <name evidence="2" type="ORF">A9200_14770</name>
</gene>
<sequence>MAELITDRDLRHAIESEIRNANKFVFIVSPYIDLDEDMMKAFNSLKSEVVKIIVYRQSDKSNFKSGISNGSREFLKSLPNVEFVAVKNLHAKFYINEEVGVISTMNLTKSSNHNYEIGVDINREEDDEMYFECLEYLLKGIFLGQDSNIDIERIKNIIPKRPFILEANAKTVFINGEVLDINTFKSFHDFCNTKHGYCIRCSNTEISFYPNQPFCSKCFLEWNKFKNPDYEEKYCHRCGMETNTEINEPLCDNCVEVYEFEMEREWKKTKVKK</sequence>
<name>A0A1B7ZCK8_9FLAO</name>
<dbReference type="OrthoDB" id="5500241at2"/>
<evidence type="ECO:0000259" key="1">
    <source>
        <dbReference type="Pfam" id="PF13091"/>
    </source>
</evidence>
<dbReference type="STRING" id="1836467.BTR34_15280"/>
<dbReference type="Pfam" id="PF13091">
    <property type="entry name" value="PLDc_2"/>
    <property type="match status" value="1"/>
</dbReference>